<dbReference type="PRINTS" id="PR00368">
    <property type="entry name" value="FADPNR"/>
</dbReference>
<dbReference type="InterPro" id="IPR001100">
    <property type="entry name" value="Pyr_nuc-diS_OxRdtase"/>
</dbReference>
<evidence type="ECO:0000256" key="8">
    <source>
        <dbReference type="ARBA" id="ARBA00023284"/>
    </source>
</evidence>
<dbReference type="Pfam" id="PF02852">
    <property type="entry name" value="Pyr_redox_dim"/>
    <property type="match status" value="1"/>
</dbReference>
<dbReference type="Pfam" id="PF07992">
    <property type="entry name" value="Pyr_redox_2"/>
    <property type="match status" value="1"/>
</dbReference>
<comment type="similarity">
    <text evidence="2 9">Belongs to the class-I pyridine nucleotide-disulfide oxidoreductase family.</text>
</comment>
<evidence type="ECO:0000256" key="9">
    <source>
        <dbReference type="RuleBase" id="RU003691"/>
    </source>
</evidence>
<proteinExistence type="inferred from homology"/>
<comment type="cofactor">
    <cofactor evidence="1">
        <name>FAD</name>
        <dbReference type="ChEBI" id="CHEBI:57692"/>
    </cofactor>
</comment>
<keyword evidence="8 9" id="KW-0676">Redox-active center</keyword>
<dbReference type="SUPFAM" id="SSF55424">
    <property type="entry name" value="FAD/NAD-linked reductases, dimerisation (C-terminal) domain"/>
    <property type="match status" value="1"/>
</dbReference>
<dbReference type="InterPro" id="IPR012999">
    <property type="entry name" value="Pyr_OxRdtase_I_AS"/>
</dbReference>
<keyword evidence="6 9" id="KW-0560">Oxidoreductase</keyword>
<feature type="domain" description="FAD/NAD(P)-binding" evidence="11">
    <location>
        <begin position="7"/>
        <end position="317"/>
    </location>
</feature>
<keyword evidence="3 9" id="KW-0285">Flavoprotein</keyword>
<evidence type="ECO:0000256" key="3">
    <source>
        <dbReference type="ARBA" id="ARBA00022630"/>
    </source>
</evidence>
<dbReference type="Gene3D" id="3.30.390.30">
    <property type="match status" value="1"/>
</dbReference>
<dbReference type="PANTHER" id="PTHR43014">
    <property type="entry name" value="MERCURIC REDUCTASE"/>
    <property type="match status" value="1"/>
</dbReference>
<dbReference type="Gene3D" id="3.50.50.60">
    <property type="entry name" value="FAD/NAD(P)-binding domain"/>
    <property type="match status" value="2"/>
</dbReference>
<reference evidence="13" key="1">
    <citation type="journal article" date="2019" name="Int. J. Syst. Evol. Microbiol.">
        <title>The Global Catalogue of Microorganisms (GCM) 10K type strain sequencing project: providing services to taxonomists for standard genome sequencing and annotation.</title>
        <authorList>
            <consortium name="The Broad Institute Genomics Platform"/>
            <consortium name="The Broad Institute Genome Sequencing Center for Infectious Disease"/>
            <person name="Wu L."/>
            <person name="Ma J."/>
        </authorList>
    </citation>
    <scope>NUCLEOTIDE SEQUENCE [LARGE SCALE GENOMIC DNA]</scope>
    <source>
        <strain evidence="13">KCTC 52039</strain>
    </source>
</reference>
<dbReference type="GO" id="GO:0016491">
    <property type="term" value="F:oxidoreductase activity"/>
    <property type="evidence" value="ECO:0007669"/>
    <property type="project" value="UniProtKB-KW"/>
</dbReference>
<keyword evidence="5" id="KW-0521">NADP</keyword>
<evidence type="ECO:0000259" key="11">
    <source>
        <dbReference type="Pfam" id="PF07992"/>
    </source>
</evidence>
<sequence length="469" mass="48977">MERISTDICIIGAGSGGLSVAAGASQMGAKVVLIEGAAMGGDCLNFGCVPSKALLAAGRVAQSNRTGTPGVAGAEPQIDFAAVKAQIAAVIGQIAPVDSQERFEGFGVQVIRAYARFVNPREVEAGGKIIRARRFVIATGSHPMIPQVPGLETIPYLTNETIFAQLERPAHLLILGGGPIAMEMAQAHRRLGCAVTVIARSKVLGRDDPEAAALVLSTLRDEGVSVLEGRNIARLRPLPDGLEAVLDDGTTLAGSHLLIATGRTPAIKALDLPAAGVAFTERGVTVGPNLRSSNRRIYAVGDVSGGLQFTHVAGAHAGVVIRQMLFGLPAKQAVIVPTVTYTDPELAQVGLTEADARKHHPNLQVLRQEFLHNDRAVTDGKTAGFLKLMLVKGRPVGVTIVGAGAGELVGLWALAMSAGLKVGALASIIAPYPTRGEISKRAAGAYFSPKLFDNIAVKRVVRLVQRFLP</sequence>
<feature type="domain" description="Pyridine nucleotide-disulphide oxidoreductase dimerisation" evidence="10">
    <location>
        <begin position="336"/>
        <end position="442"/>
    </location>
</feature>
<evidence type="ECO:0000256" key="4">
    <source>
        <dbReference type="ARBA" id="ARBA00022827"/>
    </source>
</evidence>
<organism evidence="12 13">
    <name type="scientific">Cypionkella sinensis</name>
    <dbReference type="NCBI Taxonomy" id="1756043"/>
    <lineage>
        <taxon>Bacteria</taxon>
        <taxon>Pseudomonadati</taxon>
        <taxon>Pseudomonadota</taxon>
        <taxon>Alphaproteobacteria</taxon>
        <taxon>Rhodobacterales</taxon>
        <taxon>Paracoccaceae</taxon>
        <taxon>Cypionkella</taxon>
    </lineage>
</organism>
<evidence type="ECO:0000256" key="6">
    <source>
        <dbReference type="ARBA" id="ARBA00023002"/>
    </source>
</evidence>
<evidence type="ECO:0000256" key="7">
    <source>
        <dbReference type="ARBA" id="ARBA00023157"/>
    </source>
</evidence>
<gene>
    <name evidence="12" type="ORF">ACFOGH_11100</name>
</gene>
<dbReference type="PIRSF" id="PIRSF000350">
    <property type="entry name" value="Mercury_reductase_MerA"/>
    <property type="match status" value="1"/>
</dbReference>
<dbReference type="SUPFAM" id="SSF51905">
    <property type="entry name" value="FAD/NAD(P)-binding domain"/>
    <property type="match status" value="1"/>
</dbReference>
<evidence type="ECO:0000256" key="1">
    <source>
        <dbReference type="ARBA" id="ARBA00001974"/>
    </source>
</evidence>
<evidence type="ECO:0000256" key="2">
    <source>
        <dbReference type="ARBA" id="ARBA00007532"/>
    </source>
</evidence>
<evidence type="ECO:0000259" key="10">
    <source>
        <dbReference type="Pfam" id="PF02852"/>
    </source>
</evidence>
<dbReference type="InterPro" id="IPR016156">
    <property type="entry name" value="FAD/NAD-linked_Rdtase_dimer_sf"/>
</dbReference>
<name>A0ABV7J426_9RHOB</name>
<evidence type="ECO:0000313" key="12">
    <source>
        <dbReference type="EMBL" id="MFC3181537.1"/>
    </source>
</evidence>
<dbReference type="PRINTS" id="PR00411">
    <property type="entry name" value="PNDRDTASEI"/>
</dbReference>
<comment type="caution">
    <text evidence="12">The sequence shown here is derived from an EMBL/GenBank/DDBJ whole genome shotgun (WGS) entry which is preliminary data.</text>
</comment>
<evidence type="ECO:0000256" key="5">
    <source>
        <dbReference type="ARBA" id="ARBA00022857"/>
    </source>
</evidence>
<dbReference type="InterPro" id="IPR004099">
    <property type="entry name" value="Pyr_nucl-diS_OxRdtase_dimer"/>
</dbReference>
<dbReference type="Proteomes" id="UP001595547">
    <property type="component" value="Unassembled WGS sequence"/>
</dbReference>
<protein>
    <submittedName>
        <fullName evidence="12">Dihydrolipoyl dehydrogenase family protein</fullName>
        <ecNumber evidence="12">1.-.-.-</ecNumber>
    </submittedName>
</protein>
<dbReference type="PANTHER" id="PTHR43014:SF2">
    <property type="entry name" value="MERCURIC REDUCTASE"/>
    <property type="match status" value="1"/>
</dbReference>
<dbReference type="InterPro" id="IPR023753">
    <property type="entry name" value="FAD/NAD-binding_dom"/>
</dbReference>
<accession>A0ABV7J426</accession>
<dbReference type="PROSITE" id="PS00076">
    <property type="entry name" value="PYRIDINE_REDOX_1"/>
    <property type="match status" value="1"/>
</dbReference>
<dbReference type="RefSeq" id="WP_380073135.1">
    <property type="nucleotide sequence ID" value="NZ_JBHRTO010000001.1"/>
</dbReference>
<keyword evidence="13" id="KW-1185">Reference proteome</keyword>
<evidence type="ECO:0000313" key="13">
    <source>
        <dbReference type="Proteomes" id="UP001595547"/>
    </source>
</evidence>
<keyword evidence="7" id="KW-1015">Disulfide bond</keyword>
<dbReference type="EMBL" id="JBHRTO010000001">
    <property type="protein sequence ID" value="MFC3181537.1"/>
    <property type="molecule type" value="Genomic_DNA"/>
</dbReference>
<keyword evidence="4 9" id="KW-0274">FAD</keyword>
<dbReference type="EC" id="1.-.-.-" evidence="12"/>
<dbReference type="InterPro" id="IPR036188">
    <property type="entry name" value="FAD/NAD-bd_sf"/>
</dbReference>